<dbReference type="EMBL" id="JOKJ01000050">
    <property type="protein sequence ID" value="KEQ02521.1"/>
    <property type="molecule type" value="Genomic_DNA"/>
</dbReference>
<dbReference type="Proteomes" id="UP000052167">
    <property type="component" value="Unassembled WGS sequence"/>
</dbReference>
<proteinExistence type="predicted"/>
<gene>
    <name evidence="1" type="ORF">GV68_21800</name>
</gene>
<dbReference type="AlphaFoldDB" id="A0A922T4Y2"/>
<accession>A0A922T4Y2</accession>
<sequence>MVGASSDRSYLEEVTKYYLWGGYSNFHAKKKMSQLVFNLDDDEFALPAWSSFIKLVGVLIPSINSLRRVPVAARTLGLRCLTGKIEEYENYTSRLVLGDRKVSYVYMQVLRYLHEASRFPREFLAAFDGEIETLARTSNTRVPLNH</sequence>
<keyword evidence="2" id="KW-1185">Reference proteome</keyword>
<name>A0A922T4Y2_9HYPH</name>
<protein>
    <submittedName>
        <fullName evidence="1">Uncharacterized protein</fullName>
    </submittedName>
</protein>
<evidence type="ECO:0000313" key="2">
    <source>
        <dbReference type="Proteomes" id="UP000052167"/>
    </source>
</evidence>
<comment type="caution">
    <text evidence="1">The sequence shown here is derived from an EMBL/GenBank/DDBJ whole genome shotgun (WGS) entry which is preliminary data.</text>
</comment>
<organism evidence="1 2">
    <name type="scientific">Pseudorhizobium pelagicum</name>
    <dbReference type="NCBI Taxonomy" id="1509405"/>
    <lineage>
        <taxon>Bacteria</taxon>
        <taxon>Pseudomonadati</taxon>
        <taxon>Pseudomonadota</taxon>
        <taxon>Alphaproteobacteria</taxon>
        <taxon>Hyphomicrobiales</taxon>
        <taxon>Rhizobiaceae</taxon>
        <taxon>Rhizobium/Agrobacterium group</taxon>
        <taxon>Pseudorhizobium</taxon>
    </lineage>
</organism>
<evidence type="ECO:0000313" key="1">
    <source>
        <dbReference type="EMBL" id="KEQ02521.1"/>
    </source>
</evidence>
<reference evidence="1 2" key="1">
    <citation type="submission" date="2014-06" db="EMBL/GenBank/DDBJ databases">
        <title>Rhizobium pelagicum/R2-400B4.</title>
        <authorList>
            <person name="Kimes N.E."/>
            <person name="Lopez-Perez M."/>
        </authorList>
    </citation>
    <scope>NUCLEOTIDE SEQUENCE [LARGE SCALE GENOMIC DNA]</scope>
    <source>
        <strain evidence="1 2">R2-400B4</strain>
    </source>
</reference>